<sequence length="727" mass="81690">MISSNTLKQVAEMARIADHYVSAWGEETPVEQQTIVSLLNALGYDTSGDEQLLNSARKKHKPDLLKSVMVFNDQQAIEIPLHLGVSARESDFSWRLITENGEEYGGYLQSQIIRDERDKGGPLVFSLPNDLPWGYHQLSVERKRRKAPYVMTLIRTPSACYKQPEMDNGKKMWGPSIQLYTLRTSHNWGMGDFGDLKQLVGEIAQRGGDFVGLNPIHALFPANPEAASPYSPSSRRWLNILYIDVSSVPEFSLSTEAQQLVGSAEFQQRLQQARDSHWVNYSEVASLKLSVLPLLFSEFKKRHLDPNSERAAAFLDFVEQGGESLRHQATFDALHSVLHAQDTQIWGWPVFPEKYRRFDSRAVEQFSADNQDLVHLYMYLQWVADSQVNEAQMLAKQKGMALGIYRDLAVGVADSGAETWADKGNLALDASIGAPPDILGPLGQNWGLPPLDPQALQANGFDAYIQLLRANMQHCGALRIDHVLGLLRLWWIPKGDQATQGAYVYYPVEEMLAILALESHRQQCSVIGEDLGTVPDEIIDILRDAGVHSYKVFFFETSKQDGGYLSPAHYAGQSMSALCTHDMPTLRGFWHCDDLKMGQELGLYPDPLQLQRLFDQRLKSKQGILDSVAWHGHLPESTGRDAQYVAMDENLAEALQVHLAGGSSALMSVQLEDWLQMDNPVNIPGTVDEYPNWRRKLTLNLDDVFSDARVNRVADKLTQMREKASRI</sequence>
<dbReference type="PANTHER" id="PTHR32438:SF5">
    <property type="entry name" value="4-ALPHA-GLUCANOTRANSFERASE DPE1, CHLOROPLASTIC_AMYLOPLASTIC"/>
    <property type="match status" value="1"/>
</dbReference>
<reference evidence="12 13" key="1">
    <citation type="journal article" date="2012" name="Int. J. Syst. Evol. Microbiol.">
        <title>Vibrio caribbeanicus sp. nov., isolated from the marine sponge Scleritoderma cyanea.</title>
        <authorList>
            <person name="Hoffmann M."/>
            <person name="Monday S.R."/>
            <person name="Allard M.W."/>
            <person name="Strain E.A."/>
            <person name="Whittaker P."/>
            <person name="Naum M."/>
            <person name="McCarthy P.J."/>
            <person name="Lopez J.V."/>
            <person name="Fischer M."/>
            <person name="Brown E.W."/>
        </authorList>
    </citation>
    <scope>NUCLEOTIDE SEQUENCE [LARGE SCALE GENOMIC DNA]</scope>
    <source>
        <strain evidence="12 13">ATCC 700023</strain>
    </source>
</reference>
<dbReference type="InterPro" id="IPR003385">
    <property type="entry name" value="Glyco_hydro_77"/>
</dbReference>
<comment type="caution">
    <text evidence="12">The sequence shown here is derived from an EMBL/GenBank/DDBJ whole genome shotgun (WGS) entry which is preliminary data.</text>
</comment>
<dbReference type="EC" id="2.4.1.25" evidence="3 10"/>
<evidence type="ECO:0000256" key="9">
    <source>
        <dbReference type="ARBA" id="ARBA00031501"/>
    </source>
</evidence>
<evidence type="ECO:0000256" key="6">
    <source>
        <dbReference type="ARBA" id="ARBA00022679"/>
    </source>
</evidence>
<evidence type="ECO:0000256" key="3">
    <source>
        <dbReference type="ARBA" id="ARBA00012560"/>
    </source>
</evidence>
<evidence type="ECO:0000256" key="1">
    <source>
        <dbReference type="ARBA" id="ARBA00000439"/>
    </source>
</evidence>
<protein>
    <recommendedName>
        <fullName evidence="4 10">4-alpha-glucanotransferase</fullName>
        <ecNumber evidence="3 10">2.4.1.25</ecNumber>
    </recommendedName>
    <alternativeName>
        <fullName evidence="8 10">Amylomaltase</fullName>
    </alternativeName>
    <alternativeName>
        <fullName evidence="9 10">Disproportionating enzyme</fullName>
    </alternativeName>
</protein>
<dbReference type="EMBL" id="AFWF01000069">
    <property type="protein sequence ID" value="EGU44334.1"/>
    <property type="molecule type" value="Genomic_DNA"/>
</dbReference>
<evidence type="ECO:0000256" key="5">
    <source>
        <dbReference type="ARBA" id="ARBA00022676"/>
    </source>
</evidence>
<dbReference type="AlphaFoldDB" id="F9RZS6"/>
<accession>F9RZS6</accession>
<dbReference type="Gene3D" id="3.20.20.80">
    <property type="entry name" value="Glycosidases"/>
    <property type="match status" value="1"/>
</dbReference>
<dbReference type="InterPro" id="IPR017853">
    <property type="entry name" value="GH"/>
</dbReference>
<evidence type="ECO:0000313" key="13">
    <source>
        <dbReference type="Proteomes" id="UP000004605"/>
    </source>
</evidence>
<evidence type="ECO:0000256" key="2">
    <source>
        <dbReference type="ARBA" id="ARBA00005684"/>
    </source>
</evidence>
<dbReference type="InterPro" id="IPR048458">
    <property type="entry name" value="MalQ_N"/>
</dbReference>
<keyword evidence="13" id="KW-1185">Reference proteome</keyword>
<evidence type="ECO:0000313" key="12">
    <source>
        <dbReference type="EMBL" id="EGU44334.1"/>
    </source>
</evidence>
<dbReference type="NCBIfam" id="TIGR00217">
    <property type="entry name" value="malQ"/>
    <property type="match status" value="1"/>
</dbReference>
<dbReference type="Pfam" id="PF21226">
    <property type="entry name" value="MalQ_N"/>
    <property type="match status" value="1"/>
</dbReference>
<keyword evidence="6 10" id="KW-0808">Transferase</keyword>
<dbReference type="RefSeq" id="WP_006711357.1">
    <property type="nucleotide sequence ID" value="NZ_AFWF01000069.1"/>
</dbReference>
<keyword evidence="5 10" id="KW-0328">Glycosyltransferase</keyword>
<evidence type="ECO:0000256" key="8">
    <source>
        <dbReference type="ARBA" id="ARBA00031423"/>
    </source>
</evidence>
<dbReference type="Pfam" id="PF02446">
    <property type="entry name" value="Glyco_hydro_77"/>
    <property type="match status" value="1"/>
</dbReference>
<proteinExistence type="inferred from homology"/>
<organism evidence="12 13">
    <name type="scientific">Vibrio ichthyoenteri ATCC 700023</name>
    <dbReference type="NCBI Taxonomy" id="870968"/>
    <lineage>
        <taxon>Bacteria</taxon>
        <taxon>Pseudomonadati</taxon>
        <taxon>Pseudomonadota</taxon>
        <taxon>Gammaproteobacteria</taxon>
        <taxon>Vibrionales</taxon>
        <taxon>Vibrionaceae</taxon>
        <taxon>Vibrio</taxon>
    </lineage>
</organism>
<gene>
    <name evidence="12" type="primary">malQ</name>
    <name evidence="12" type="ORF">VII00023_22614</name>
</gene>
<dbReference type="OrthoDB" id="9763489at2"/>
<name>F9RZS6_9VIBR</name>
<evidence type="ECO:0000256" key="4">
    <source>
        <dbReference type="ARBA" id="ARBA00020295"/>
    </source>
</evidence>
<dbReference type="GO" id="GO:0005975">
    <property type="term" value="P:carbohydrate metabolic process"/>
    <property type="evidence" value="ECO:0007669"/>
    <property type="project" value="InterPro"/>
</dbReference>
<feature type="domain" description="MalQ N-terminal beta-sandwich" evidence="11">
    <location>
        <begin position="65"/>
        <end position="157"/>
    </location>
</feature>
<dbReference type="Proteomes" id="UP000004605">
    <property type="component" value="Unassembled WGS sequence"/>
</dbReference>
<keyword evidence="7 10" id="KW-0119">Carbohydrate metabolism</keyword>
<evidence type="ECO:0000259" key="11">
    <source>
        <dbReference type="Pfam" id="PF21226"/>
    </source>
</evidence>
<dbReference type="NCBIfam" id="NF008274">
    <property type="entry name" value="PRK11052.1"/>
    <property type="match status" value="1"/>
</dbReference>
<evidence type="ECO:0000256" key="10">
    <source>
        <dbReference type="RuleBase" id="RU361207"/>
    </source>
</evidence>
<dbReference type="PANTHER" id="PTHR32438">
    <property type="entry name" value="4-ALPHA-GLUCANOTRANSFERASE DPE1, CHLOROPLASTIC/AMYLOPLASTIC"/>
    <property type="match status" value="1"/>
</dbReference>
<comment type="catalytic activity">
    <reaction evidence="1 10">
        <text>Transfers a segment of a (1-&gt;4)-alpha-D-glucan to a new position in an acceptor, which may be glucose or a (1-&gt;4)-alpha-D-glucan.</text>
        <dbReference type="EC" id="2.4.1.25"/>
    </reaction>
</comment>
<comment type="similarity">
    <text evidence="2 10">Belongs to the disproportionating enzyme family.</text>
</comment>
<dbReference type="GO" id="GO:0004134">
    <property type="term" value="F:4-alpha-glucanotransferase activity"/>
    <property type="evidence" value="ECO:0007669"/>
    <property type="project" value="UniProtKB-EC"/>
</dbReference>
<dbReference type="SUPFAM" id="SSF51445">
    <property type="entry name" value="(Trans)glycosidases"/>
    <property type="match status" value="1"/>
</dbReference>
<evidence type="ECO:0000256" key="7">
    <source>
        <dbReference type="ARBA" id="ARBA00023277"/>
    </source>
</evidence>